<sequence length="176" mass="19338">MFHRTERLFLRPGFPEDWEAILAGVADEGVVRNLARAPWPYGEEDAKFFAAMEQDRSLPHFLVTLPGEGVIGSAGLGEHEGRPEVGYWIARKHWGKGYATEAARGVIDVARMLGHTQLTAGHFVDNPASGKVLRKLGFRPTGSMRTRFSRARGCAVPSVEFELELGEPAVELPQAA</sequence>
<dbReference type="RefSeq" id="WP_257596995.1">
    <property type="nucleotide sequence ID" value="NZ_JANKHH010000007.1"/>
</dbReference>
<keyword evidence="1" id="KW-0808">Transferase</keyword>
<name>A0ABT1XVZ6_9SPHN</name>
<dbReference type="InterPro" id="IPR016181">
    <property type="entry name" value="Acyl_CoA_acyltransferase"/>
</dbReference>
<keyword evidence="6" id="KW-1185">Reference proteome</keyword>
<dbReference type="EMBL" id="JANKHH010000007">
    <property type="protein sequence ID" value="MCR2835126.1"/>
    <property type="molecule type" value="Genomic_DNA"/>
</dbReference>
<protein>
    <submittedName>
        <fullName evidence="5">GNAT family N-acetyltransferase</fullName>
    </submittedName>
</protein>
<dbReference type="PROSITE" id="PS51186">
    <property type="entry name" value="GNAT"/>
    <property type="match status" value="1"/>
</dbReference>
<gene>
    <name evidence="5" type="ORF">NSO95_14345</name>
</gene>
<evidence type="ECO:0000256" key="1">
    <source>
        <dbReference type="ARBA" id="ARBA00022679"/>
    </source>
</evidence>
<reference evidence="5 6" key="1">
    <citation type="submission" date="2022-08" db="EMBL/GenBank/DDBJ databases">
        <title>Polyphasic taxonomy analysis of Qipengyuania sp.RS5-5.</title>
        <authorList>
            <person name="Xamxidin M."/>
            <person name="Wu M."/>
        </authorList>
    </citation>
    <scope>NUCLEOTIDE SEQUENCE [LARGE SCALE GENOMIC DNA]</scope>
    <source>
        <strain evidence="5 6">RS5-5</strain>
    </source>
</reference>
<evidence type="ECO:0000259" key="4">
    <source>
        <dbReference type="PROSITE" id="PS51186"/>
    </source>
</evidence>
<dbReference type="PANTHER" id="PTHR43792">
    <property type="entry name" value="GNAT FAMILY, PUTATIVE (AFU_ORTHOLOGUE AFUA_3G00765)-RELATED-RELATED"/>
    <property type="match status" value="1"/>
</dbReference>
<keyword evidence="2" id="KW-0012">Acyltransferase</keyword>
<dbReference type="PANTHER" id="PTHR43792:SF8">
    <property type="entry name" value="[RIBOSOMAL PROTEIN US5]-ALANINE N-ACETYLTRANSFERASE"/>
    <property type="match status" value="1"/>
</dbReference>
<evidence type="ECO:0000313" key="6">
    <source>
        <dbReference type="Proteomes" id="UP001206067"/>
    </source>
</evidence>
<accession>A0ABT1XVZ6</accession>
<dbReference type="SUPFAM" id="SSF55729">
    <property type="entry name" value="Acyl-CoA N-acyltransferases (Nat)"/>
    <property type="match status" value="1"/>
</dbReference>
<proteinExistence type="inferred from homology"/>
<dbReference type="Gene3D" id="3.40.630.30">
    <property type="match status" value="1"/>
</dbReference>
<dbReference type="InterPro" id="IPR000182">
    <property type="entry name" value="GNAT_dom"/>
</dbReference>
<organism evidence="5 6">
    <name type="scientific">Parerythrobacter lacustris</name>
    <dbReference type="NCBI Taxonomy" id="2969984"/>
    <lineage>
        <taxon>Bacteria</taxon>
        <taxon>Pseudomonadati</taxon>
        <taxon>Pseudomonadota</taxon>
        <taxon>Alphaproteobacteria</taxon>
        <taxon>Sphingomonadales</taxon>
        <taxon>Erythrobacteraceae</taxon>
        <taxon>Parerythrobacter</taxon>
    </lineage>
</organism>
<feature type="domain" description="N-acetyltransferase" evidence="4">
    <location>
        <begin position="8"/>
        <end position="166"/>
    </location>
</feature>
<dbReference type="Proteomes" id="UP001206067">
    <property type="component" value="Unassembled WGS sequence"/>
</dbReference>
<evidence type="ECO:0000313" key="5">
    <source>
        <dbReference type="EMBL" id="MCR2835126.1"/>
    </source>
</evidence>
<comment type="caution">
    <text evidence="5">The sequence shown here is derived from an EMBL/GenBank/DDBJ whole genome shotgun (WGS) entry which is preliminary data.</text>
</comment>
<comment type="similarity">
    <text evidence="3">Belongs to the acetyltransferase family. RimJ subfamily.</text>
</comment>
<evidence type="ECO:0000256" key="2">
    <source>
        <dbReference type="ARBA" id="ARBA00023315"/>
    </source>
</evidence>
<dbReference type="Pfam" id="PF13302">
    <property type="entry name" value="Acetyltransf_3"/>
    <property type="match status" value="1"/>
</dbReference>
<dbReference type="InterPro" id="IPR051531">
    <property type="entry name" value="N-acetyltransferase"/>
</dbReference>
<dbReference type="CDD" id="cd04301">
    <property type="entry name" value="NAT_SF"/>
    <property type="match status" value="1"/>
</dbReference>
<evidence type="ECO:0000256" key="3">
    <source>
        <dbReference type="ARBA" id="ARBA00038502"/>
    </source>
</evidence>